<dbReference type="InterPro" id="IPR004710">
    <property type="entry name" value="Bilac:Na_transpt"/>
</dbReference>
<name>A0A2X1XV33_9FIRM</name>
<evidence type="ECO:0000313" key="6">
    <source>
        <dbReference type="EMBL" id="SPY46607.1"/>
    </source>
</evidence>
<proteinExistence type="predicted"/>
<protein>
    <submittedName>
        <fullName evidence="6">Bile acid transporter</fullName>
    </submittedName>
</protein>
<keyword evidence="3 5" id="KW-1133">Transmembrane helix</keyword>
<reference evidence="6 7" key="1">
    <citation type="submission" date="2018-06" db="EMBL/GenBank/DDBJ databases">
        <authorList>
            <consortium name="Pathogen Informatics"/>
            <person name="Doyle S."/>
        </authorList>
    </citation>
    <scope>NUCLEOTIDE SEQUENCE [LARGE SCALE GENOMIC DNA]</scope>
    <source>
        <strain evidence="6 7">NCTC13076</strain>
    </source>
</reference>
<feature type="transmembrane region" description="Helical" evidence="5">
    <location>
        <begin position="281"/>
        <end position="302"/>
    </location>
</feature>
<keyword evidence="2 5" id="KW-0812">Transmembrane</keyword>
<keyword evidence="4 5" id="KW-0472">Membrane</keyword>
<feature type="transmembrane region" description="Helical" evidence="5">
    <location>
        <begin position="189"/>
        <end position="209"/>
    </location>
</feature>
<dbReference type="AlphaFoldDB" id="A0A2X1XV33"/>
<dbReference type="InterPro" id="IPR038770">
    <property type="entry name" value="Na+/solute_symporter_sf"/>
</dbReference>
<evidence type="ECO:0000256" key="3">
    <source>
        <dbReference type="ARBA" id="ARBA00022989"/>
    </source>
</evidence>
<accession>A0A2X1XV33</accession>
<dbReference type="InterPro" id="IPR002657">
    <property type="entry name" value="BilAc:Na_symport/Acr3"/>
</dbReference>
<dbReference type="STRING" id="54005.HMPREF3229_01907"/>
<evidence type="ECO:0000256" key="4">
    <source>
        <dbReference type="ARBA" id="ARBA00023136"/>
    </source>
</evidence>
<dbReference type="PANTHER" id="PTHR10361:SF28">
    <property type="entry name" value="P3 PROTEIN-RELATED"/>
    <property type="match status" value="1"/>
</dbReference>
<organism evidence="6 7">
    <name type="scientific">Peptoniphilus harei</name>
    <dbReference type="NCBI Taxonomy" id="54005"/>
    <lineage>
        <taxon>Bacteria</taxon>
        <taxon>Bacillati</taxon>
        <taxon>Bacillota</taxon>
        <taxon>Tissierellia</taxon>
        <taxon>Tissierellales</taxon>
        <taxon>Peptoniphilaceae</taxon>
        <taxon>Peptoniphilus</taxon>
    </lineage>
</organism>
<feature type="transmembrane region" description="Helical" evidence="5">
    <location>
        <begin position="67"/>
        <end position="90"/>
    </location>
</feature>
<dbReference type="Proteomes" id="UP000250070">
    <property type="component" value="Unassembled WGS sequence"/>
</dbReference>
<dbReference type="PANTHER" id="PTHR10361">
    <property type="entry name" value="SODIUM-BILE ACID COTRANSPORTER"/>
    <property type="match status" value="1"/>
</dbReference>
<feature type="transmembrane region" description="Helical" evidence="5">
    <location>
        <begin position="155"/>
        <end position="177"/>
    </location>
</feature>
<dbReference type="Gene3D" id="1.20.1530.20">
    <property type="match status" value="1"/>
</dbReference>
<evidence type="ECO:0000256" key="2">
    <source>
        <dbReference type="ARBA" id="ARBA00022692"/>
    </source>
</evidence>
<evidence type="ECO:0000256" key="1">
    <source>
        <dbReference type="ARBA" id="ARBA00004141"/>
    </source>
</evidence>
<evidence type="ECO:0000256" key="5">
    <source>
        <dbReference type="SAM" id="Phobius"/>
    </source>
</evidence>
<evidence type="ECO:0000313" key="7">
    <source>
        <dbReference type="Proteomes" id="UP000250070"/>
    </source>
</evidence>
<comment type="subcellular location">
    <subcellularLocation>
        <location evidence="1">Membrane</location>
        <topology evidence="1">Multi-pass membrane protein</topology>
    </subcellularLocation>
</comment>
<dbReference type="GO" id="GO:0016020">
    <property type="term" value="C:membrane"/>
    <property type="evidence" value="ECO:0007669"/>
    <property type="project" value="UniProtKB-SubCell"/>
</dbReference>
<feature type="transmembrane region" description="Helical" evidence="5">
    <location>
        <begin position="127"/>
        <end position="149"/>
    </location>
</feature>
<feature type="transmembrane region" description="Helical" evidence="5">
    <location>
        <begin position="221"/>
        <end position="242"/>
    </location>
</feature>
<dbReference type="RefSeq" id="WP_112889464.1">
    <property type="nucleotide sequence ID" value="NZ_CP068103.1"/>
</dbReference>
<sequence>MFRKISTYIEKYLILIILLLSATALRYPDAFKGMTNYTSLFLAAAMFGMGTSIEVKDFKNLLKAPKLIFLGALCQYTIMPLLALFLSVIFKLPKDISLGVILVGTCPGGTASNVLSHIAEGDLAYSVLLTVASTLLAPILTPLLVYMMAGSLVEVSFMAMFMSIVKVIVLPVVLGIIANTLLKERIKKVDFIFPLISSIAIALIIAAIVGLNAEKIMTSGLLVFGVVIIHNILGLGLGLGLGKLVGLDYDKQSALSIEVGTQNSGLAVVLANTNFAMNPLAALPGAIFSVVQNLIGSIFAHYRESQREKKLEEVKLNI</sequence>
<dbReference type="EMBL" id="UATM01000032">
    <property type="protein sequence ID" value="SPY46607.1"/>
    <property type="molecule type" value="Genomic_DNA"/>
</dbReference>
<gene>
    <name evidence="6" type="ORF">NCTC13076_00603</name>
</gene>
<dbReference type="Pfam" id="PF01758">
    <property type="entry name" value="SBF"/>
    <property type="match status" value="1"/>
</dbReference>
<dbReference type="OrthoDB" id="9806785at2"/>
<feature type="transmembrane region" description="Helical" evidence="5">
    <location>
        <begin position="96"/>
        <end position="115"/>
    </location>
</feature>
<dbReference type="GeneID" id="83862117"/>